<feature type="compositionally biased region" description="Basic and acidic residues" evidence="9">
    <location>
        <begin position="291"/>
        <end position="302"/>
    </location>
</feature>
<evidence type="ECO:0000256" key="8">
    <source>
        <dbReference type="PROSITE-ProRule" id="PRU00169"/>
    </source>
</evidence>
<dbReference type="PROSITE" id="PS00041">
    <property type="entry name" value="HTH_ARAC_FAMILY_1"/>
    <property type="match status" value="1"/>
</dbReference>
<dbReference type="SMART" id="SM00448">
    <property type="entry name" value="REC"/>
    <property type="match status" value="1"/>
</dbReference>
<feature type="region of interest" description="Disordered" evidence="9">
    <location>
        <begin position="285"/>
        <end position="310"/>
    </location>
</feature>
<dbReference type="InterPro" id="IPR051552">
    <property type="entry name" value="HptR"/>
</dbReference>
<evidence type="ECO:0000256" key="5">
    <source>
        <dbReference type="ARBA" id="ARBA00023015"/>
    </source>
</evidence>
<evidence type="ECO:0000259" key="10">
    <source>
        <dbReference type="PROSITE" id="PS01124"/>
    </source>
</evidence>
<dbReference type="HOGENOM" id="CLU_000445_5_0_9"/>
<evidence type="ECO:0000256" key="3">
    <source>
        <dbReference type="ARBA" id="ARBA00022553"/>
    </source>
</evidence>
<keyword evidence="7" id="KW-0804">Transcription</keyword>
<dbReference type="GO" id="GO:0003700">
    <property type="term" value="F:DNA-binding transcription factor activity"/>
    <property type="evidence" value="ECO:0007669"/>
    <property type="project" value="InterPro"/>
</dbReference>
<dbReference type="InterPro" id="IPR009057">
    <property type="entry name" value="Homeodomain-like_sf"/>
</dbReference>
<dbReference type="GO" id="GO:0000160">
    <property type="term" value="P:phosphorelay signal transduction system"/>
    <property type="evidence" value="ECO:0007669"/>
    <property type="project" value="UniProtKB-KW"/>
</dbReference>
<dbReference type="InterPro" id="IPR020449">
    <property type="entry name" value="Tscrpt_reg_AraC-type_HTH"/>
</dbReference>
<evidence type="ECO:0000256" key="4">
    <source>
        <dbReference type="ARBA" id="ARBA00023012"/>
    </source>
</evidence>
<reference evidence="12" key="1">
    <citation type="submission" date="2014-08" db="EMBL/GenBank/DDBJ databases">
        <title>Comparative genomics of the Paenibacillus odorifer group.</title>
        <authorList>
            <person name="den Bakker H.C."/>
            <person name="Tsai Y.-C.Y.-C."/>
            <person name="Martin N."/>
            <person name="Korlach J."/>
            <person name="Wiedmann M."/>
        </authorList>
    </citation>
    <scope>NUCLEOTIDE SEQUENCE [LARGE SCALE GENOMIC DNA]</scope>
    <source>
        <strain evidence="12">DSM 13188</strain>
    </source>
</reference>
<dbReference type="OrthoDB" id="342399at2"/>
<keyword evidence="5" id="KW-0805">Transcription regulation</keyword>
<evidence type="ECO:0000256" key="2">
    <source>
        <dbReference type="ARBA" id="ARBA00022490"/>
    </source>
</evidence>
<sequence length="518" mass="58410">MIKVLIVDDEPKLREGMRTLIPWEEQGYTVVATAANGYEALDKFHALAPGLVIADIRMPGMDGLELISELRKESPNCHVLILSGYADFEYAKRAIAYHIDGYLLKPVDEEELINYLQELREKISLEERISEWQATEPARNTEVLLRELLQPKEGGESPAEAAGQLGLEGCSCEVVLLELKGLNKGEDSREEQVKSLMERHWLEEEERGLFFTLPPYMGILMKEPLANDSARNSLWQELHYITAKEGLEFQAAAGGAAGRPEEICQSFATARARLDDAFFGQKDTLLSGKPDNWDEPVKRPGEFEEEPDPERDVEVQLLLAVEAGSGEVARGLIGQIVRQLVHVRREETYIKDNLMRIVSSTIARLEAANPDIRPLIAGQASPMGEMYSSGNLHDVEQLVSAYMEQISGLMGSGGRGDEIKRITDLIQRRYNENLKLGSLSEIFNYNSAYLGKMFKNQVGEHFNTYLDKVRIEKAKQFLTQGMKVYEVAERVGYMNSDYFNAKFRKYVGVSPSAYRKEN</sequence>
<keyword evidence="2" id="KW-0963">Cytoplasm</keyword>
<dbReference type="SUPFAM" id="SSF46689">
    <property type="entry name" value="Homeodomain-like"/>
    <property type="match status" value="1"/>
</dbReference>
<dbReference type="Pfam" id="PF12833">
    <property type="entry name" value="HTH_18"/>
    <property type="match status" value="1"/>
</dbReference>
<evidence type="ECO:0000259" key="11">
    <source>
        <dbReference type="PROSITE" id="PS50110"/>
    </source>
</evidence>
<dbReference type="AlphaFoldDB" id="A0A089LP59"/>
<dbReference type="KEGG" id="pbd:PBOR_31805"/>
<evidence type="ECO:0000313" key="13">
    <source>
        <dbReference type="Proteomes" id="UP000029518"/>
    </source>
</evidence>
<dbReference type="InterPro" id="IPR018062">
    <property type="entry name" value="HTH_AraC-typ_CS"/>
</dbReference>
<dbReference type="CDD" id="cd17536">
    <property type="entry name" value="REC_YesN-like"/>
    <property type="match status" value="1"/>
</dbReference>
<evidence type="ECO:0000256" key="9">
    <source>
        <dbReference type="SAM" id="MobiDB-lite"/>
    </source>
</evidence>
<dbReference type="SMART" id="SM00342">
    <property type="entry name" value="HTH_ARAC"/>
    <property type="match status" value="1"/>
</dbReference>
<dbReference type="GO" id="GO:0043565">
    <property type="term" value="F:sequence-specific DNA binding"/>
    <property type="evidence" value="ECO:0007669"/>
    <property type="project" value="InterPro"/>
</dbReference>
<dbReference type="PANTHER" id="PTHR42713:SF3">
    <property type="entry name" value="TRANSCRIPTIONAL REGULATORY PROTEIN HPTR"/>
    <property type="match status" value="1"/>
</dbReference>
<organism evidence="12 13">
    <name type="scientific">Paenibacillus borealis</name>
    <dbReference type="NCBI Taxonomy" id="160799"/>
    <lineage>
        <taxon>Bacteria</taxon>
        <taxon>Bacillati</taxon>
        <taxon>Bacillota</taxon>
        <taxon>Bacilli</taxon>
        <taxon>Bacillales</taxon>
        <taxon>Paenibacillaceae</taxon>
        <taxon>Paenibacillus</taxon>
    </lineage>
</organism>
<gene>
    <name evidence="12" type="ORF">PBOR_31805</name>
</gene>
<feature type="domain" description="Response regulatory" evidence="11">
    <location>
        <begin position="3"/>
        <end position="120"/>
    </location>
</feature>
<keyword evidence="6" id="KW-0238">DNA-binding</keyword>
<dbReference type="Pfam" id="PF00072">
    <property type="entry name" value="Response_reg"/>
    <property type="match status" value="1"/>
</dbReference>
<evidence type="ECO:0000256" key="7">
    <source>
        <dbReference type="ARBA" id="ARBA00023163"/>
    </source>
</evidence>
<dbReference type="Proteomes" id="UP000029518">
    <property type="component" value="Chromosome"/>
</dbReference>
<keyword evidence="13" id="KW-1185">Reference proteome</keyword>
<dbReference type="SUPFAM" id="SSF52172">
    <property type="entry name" value="CheY-like"/>
    <property type="match status" value="1"/>
</dbReference>
<dbReference type="InterPro" id="IPR018060">
    <property type="entry name" value="HTH_AraC"/>
</dbReference>
<feature type="domain" description="HTH araC/xylS-type" evidence="10">
    <location>
        <begin position="420"/>
        <end position="517"/>
    </location>
</feature>
<dbReference type="GO" id="GO:0005737">
    <property type="term" value="C:cytoplasm"/>
    <property type="evidence" value="ECO:0007669"/>
    <property type="project" value="UniProtKB-SubCell"/>
</dbReference>
<dbReference type="PROSITE" id="PS01124">
    <property type="entry name" value="HTH_ARAC_FAMILY_2"/>
    <property type="match status" value="1"/>
</dbReference>
<protein>
    <recommendedName>
        <fullName evidence="14">DNA-binding response regulator</fullName>
    </recommendedName>
</protein>
<dbReference type="PRINTS" id="PR00032">
    <property type="entry name" value="HTHARAC"/>
</dbReference>
<name>A0A089LP59_PAEBO</name>
<keyword evidence="3 8" id="KW-0597">Phosphoprotein</keyword>
<proteinExistence type="predicted"/>
<evidence type="ECO:0000256" key="1">
    <source>
        <dbReference type="ARBA" id="ARBA00004496"/>
    </source>
</evidence>
<dbReference type="PROSITE" id="PS50110">
    <property type="entry name" value="RESPONSE_REGULATORY"/>
    <property type="match status" value="1"/>
</dbReference>
<dbReference type="InterPro" id="IPR011006">
    <property type="entry name" value="CheY-like_superfamily"/>
</dbReference>
<evidence type="ECO:0008006" key="14">
    <source>
        <dbReference type="Google" id="ProtNLM"/>
    </source>
</evidence>
<dbReference type="RefSeq" id="WP_042217696.1">
    <property type="nucleotide sequence ID" value="NZ_CP009285.1"/>
</dbReference>
<dbReference type="PANTHER" id="PTHR42713">
    <property type="entry name" value="HISTIDINE KINASE-RELATED"/>
    <property type="match status" value="1"/>
</dbReference>
<keyword evidence="4" id="KW-0902">Two-component regulatory system</keyword>
<comment type="subcellular location">
    <subcellularLocation>
        <location evidence="1">Cytoplasm</location>
    </subcellularLocation>
</comment>
<evidence type="ECO:0000256" key="6">
    <source>
        <dbReference type="ARBA" id="ARBA00023125"/>
    </source>
</evidence>
<dbReference type="Gene3D" id="3.40.50.2300">
    <property type="match status" value="1"/>
</dbReference>
<evidence type="ECO:0000313" key="12">
    <source>
        <dbReference type="EMBL" id="AIQ60988.1"/>
    </source>
</evidence>
<accession>A0A089LP59</accession>
<dbReference type="InterPro" id="IPR001789">
    <property type="entry name" value="Sig_transdc_resp-reg_receiver"/>
</dbReference>
<feature type="modified residue" description="4-aspartylphosphate" evidence="8">
    <location>
        <position position="55"/>
    </location>
</feature>
<dbReference type="Gene3D" id="1.10.10.60">
    <property type="entry name" value="Homeodomain-like"/>
    <property type="match status" value="2"/>
</dbReference>
<dbReference type="EMBL" id="CP009285">
    <property type="protein sequence ID" value="AIQ60988.1"/>
    <property type="molecule type" value="Genomic_DNA"/>
</dbReference>